<dbReference type="Proteomes" id="UP000502508">
    <property type="component" value="Chromosome"/>
</dbReference>
<reference evidence="5 6" key="2">
    <citation type="submission" date="2020-03" db="EMBL/GenBank/DDBJ databases">
        <authorList>
            <person name="Ichikawa N."/>
            <person name="Kimura A."/>
            <person name="Kitahashi Y."/>
            <person name="Uohara A."/>
        </authorList>
    </citation>
    <scope>NUCLEOTIDE SEQUENCE [LARGE SCALE GENOMIC DNA]</scope>
    <source>
        <strain evidence="5 6">NBRC 107702</strain>
    </source>
</reference>
<protein>
    <submittedName>
        <fullName evidence="5">2,4-dihydroxyhept-2-ene-1,7-dioic acid aldolase</fullName>
    </submittedName>
</protein>
<comment type="similarity">
    <text evidence="1">Belongs to the HpcH/HpaI aldolase family.</text>
</comment>
<evidence type="ECO:0000313" key="5">
    <source>
        <dbReference type="EMBL" id="BCB78252.1"/>
    </source>
</evidence>
<feature type="domain" description="HpcH/HpaI aldolase/citrate lyase" evidence="4">
    <location>
        <begin position="29"/>
        <end position="238"/>
    </location>
</feature>
<dbReference type="InterPro" id="IPR040442">
    <property type="entry name" value="Pyrv_kinase-like_dom_sf"/>
</dbReference>
<keyword evidence="6" id="KW-1185">Reference proteome</keyword>
<dbReference type="RefSeq" id="WP_173037829.1">
    <property type="nucleotide sequence ID" value="NZ_AP022870.1"/>
</dbReference>
<dbReference type="EMBL" id="AP022870">
    <property type="protein sequence ID" value="BCB78252.1"/>
    <property type="molecule type" value="Genomic_DNA"/>
</dbReference>
<evidence type="ECO:0000256" key="1">
    <source>
        <dbReference type="ARBA" id="ARBA00005568"/>
    </source>
</evidence>
<proteinExistence type="inferred from homology"/>
<evidence type="ECO:0000313" key="6">
    <source>
        <dbReference type="Proteomes" id="UP000502508"/>
    </source>
</evidence>
<evidence type="ECO:0000256" key="3">
    <source>
        <dbReference type="ARBA" id="ARBA00023239"/>
    </source>
</evidence>
<dbReference type="SUPFAM" id="SSF51621">
    <property type="entry name" value="Phosphoenolpyruvate/pyruvate domain"/>
    <property type="match status" value="1"/>
</dbReference>
<dbReference type="GO" id="GO:0016832">
    <property type="term" value="F:aldehyde-lyase activity"/>
    <property type="evidence" value="ECO:0007669"/>
    <property type="project" value="TreeGrafter"/>
</dbReference>
<sequence length="265" mass="27822">MSTNPLISSWQAGRTTYGVWCTMPGSVPAEFIARQGVDYVCVDYQHGLIEHSTGVPMMQAIEAGGSVPIARVNWNEPNRIMQVADAGARGVVVPMVNNAAEAERAARALRFPPHGDRSYGPVRAREVLGTTDPEALADQACILMIETADGIKNVREIAATPGVHALYIGPSDLALAMGLLPNHTPPDAEFVRVIDEIRAACKDNGIAAGIQCANGEIAAGYTAQGFDMITIASDVPLLTGAVRSNLAAAKRQTGSAASAPPTSNY</sequence>
<keyword evidence="3" id="KW-0456">Lyase</keyword>
<name>A0A6F8XWM0_9ACTN</name>
<dbReference type="AlphaFoldDB" id="A0A6F8XWM0"/>
<dbReference type="PANTHER" id="PTHR30502:SF0">
    <property type="entry name" value="PHOSPHOENOLPYRUVATE CARBOXYLASE FAMILY PROTEIN"/>
    <property type="match status" value="1"/>
</dbReference>
<gene>
    <name evidence="5" type="primary">hpcH_2</name>
    <name evidence="5" type="ORF">Pflav_046620</name>
</gene>
<dbReference type="InterPro" id="IPR050251">
    <property type="entry name" value="HpcH-HpaI_aldolase"/>
</dbReference>
<dbReference type="GO" id="GO:0005737">
    <property type="term" value="C:cytoplasm"/>
    <property type="evidence" value="ECO:0007669"/>
    <property type="project" value="TreeGrafter"/>
</dbReference>
<keyword evidence="2" id="KW-0479">Metal-binding</keyword>
<dbReference type="Pfam" id="PF03328">
    <property type="entry name" value="HpcH_HpaI"/>
    <property type="match status" value="1"/>
</dbReference>
<dbReference type="InterPro" id="IPR015813">
    <property type="entry name" value="Pyrv/PenolPyrv_kinase-like_dom"/>
</dbReference>
<dbReference type="InterPro" id="IPR005000">
    <property type="entry name" value="Aldolase/citrate-lyase_domain"/>
</dbReference>
<dbReference type="GO" id="GO:0046872">
    <property type="term" value="F:metal ion binding"/>
    <property type="evidence" value="ECO:0007669"/>
    <property type="project" value="UniProtKB-KW"/>
</dbReference>
<organism evidence="5 6">
    <name type="scientific">Phytohabitans flavus</name>
    <dbReference type="NCBI Taxonomy" id="1076124"/>
    <lineage>
        <taxon>Bacteria</taxon>
        <taxon>Bacillati</taxon>
        <taxon>Actinomycetota</taxon>
        <taxon>Actinomycetes</taxon>
        <taxon>Micromonosporales</taxon>
        <taxon>Micromonosporaceae</taxon>
    </lineage>
</organism>
<dbReference type="PANTHER" id="PTHR30502">
    <property type="entry name" value="2-KETO-3-DEOXY-L-RHAMNONATE ALDOLASE"/>
    <property type="match status" value="1"/>
</dbReference>
<reference evidence="5 6" key="1">
    <citation type="submission" date="2020-03" db="EMBL/GenBank/DDBJ databases">
        <title>Whole genome shotgun sequence of Phytohabitans flavus NBRC 107702.</title>
        <authorList>
            <person name="Komaki H."/>
            <person name="Tamura T."/>
        </authorList>
    </citation>
    <scope>NUCLEOTIDE SEQUENCE [LARGE SCALE GENOMIC DNA]</scope>
    <source>
        <strain evidence="5 6">NBRC 107702</strain>
    </source>
</reference>
<evidence type="ECO:0000259" key="4">
    <source>
        <dbReference type="Pfam" id="PF03328"/>
    </source>
</evidence>
<dbReference type="Gene3D" id="3.20.20.60">
    <property type="entry name" value="Phosphoenolpyruvate-binding domains"/>
    <property type="match status" value="1"/>
</dbReference>
<accession>A0A6F8XWM0</accession>
<dbReference type="KEGG" id="pfla:Pflav_046620"/>
<evidence type="ECO:0000256" key="2">
    <source>
        <dbReference type="ARBA" id="ARBA00022723"/>
    </source>
</evidence>